<dbReference type="AlphaFoldDB" id="A0AAN6DSH3"/>
<dbReference type="PANTHER" id="PTHR42084">
    <property type="entry name" value="YALI0E26631P"/>
    <property type="match status" value="1"/>
</dbReference>
<keyword evidence="3" id="KW-1185">Reference proteome</keyword>
<proteinExistence type="predicted"/>
<feature type="region of interest" description="Disordered" evidence="1">
    <location>
        <begin position="12"/>
        <end position="38"/>
    </location>
</feature>
<gene>
    <name evidence="2" type="ORF">EDD36DRAFT_466216</name>
</gene>
<dbReference type="EMBL" id="MU404356">
    <property type="protein sequence ID" value="KAI1611263.1"/>
    <property type="molecule type" value="Genomic_DNA"/>
</dbReference>
<evidence type="ECO:0000256" key="1">
    <source>
        <dbReference type="SAM" id="MobiDB-lite"/>
    </source>
</evidence>
<dbReference type="Proteomes" id="UP001203852">
    <property type="component" value="Unassembled WGS sequence"/>
</dbReference>
<reference evidence="2" key="1">
    <citation type="journal article" date="2022" name="bioRxiv">
        <title>Deciphering the potential niche of two novel black yeast fungi from a biological soil crust based on their genomes, phenotypes, and melanin regulation.</title>
        <authorList>
            <consortium name="DOE Joint Genome Institute"/>
            <person name="Carr E.C."/>
            <person name="Barton Q."/>
            <person name="Grambo S."/>
            <person name="Sullivan M."/>
            <person name="Renfro C.M."/>
            <person name="Kuo A."/>
            <person name="Pangilinan J."/>
            <person name="Lipzen A."/>
            <person name="Keymanesh K."/>
            <person name="Savage E."/>
            <person name="Barry K."/>
            <person name="Grigoriev I.V."/>
            <person name="Riekhof W.R."/>
            <person name="Harris S.S."/>
        </authorList>
    </citation>
    <scope>NUCLEOTIDE SEQUENCE</scope>
    <source>
        <strain evidence="2">JF 03-4F</strain>
    </source>
</reference>
<feature type="region of interest" description="Disordered" evidence="1">
    <location>
        <begin position="179"/>
        <end position="270"/>
    </location>
</feature>
<organism evidence="2 3">
    <name type="scientific">Exophiala viscosa</name>
    <dbReference type="NCBI Taxonomy" id="2486360"/>
    <lineage>
        <taxon>Eukaryota</taxon>
        <taxon>Fungi</taxon>
        <taxon>Dikarya</taxon>
        <taxon>Ascomycota</taxon>
        <taxon>Pezizomycotina</taxon>
        <taxon>Eurotiomycetes</taxon>
        <taxon>Chaetothyriomycetidae</taxon>
        <taxon>Chaetothyriales</taxon>
        <taxon>Herpotrichiellaceae</taxon>
        <taxon>Exophiala</taxon>
    </lineage>
</organism>
<protein>
    <submittedName>
        <fullName evidence="2">Uncharacterized protein</fullName>
    </submittedName>
</protein>
<sequence length="457" mass="50340">MSADLYAAFLDSGDGRLSTDAAHSTSVGGGGNDVPNEQLEYRPVTQPWVTPSKPGFTKHGSPLWQKDASGSDVLFDAEEPELDDDFGDFQAVEDLNEPGPQTTQTVTNTHQQHPTDKAFRTAGPLTHLLDTDSYVQHASNSDGALPGSRALKVQRNVPPSNPVATNEVAEIDASWEEDWGEVEDSQPQMEPQHGPTGFRRPGKAPAHPIKSRNEEEDVWEPFEDGQPVTSATDSSEKPSTALKKATQSLSLSLPSSTSHHERPTNVPPPSSLLQLLSDVFKSLHESNLDTTVSKPNLAAKILIVFRTACRLVAGRTLRWRRDNLLSQSMRISQAGKSGGMKLASVNKSESAKEERDCKEMIRDWDLRLHEFNSIIARAGLPPHRIKIPASTVLKTLKYPGSTESSKQCALCGLKRSERVTDVDVDVDDLFGEFWSEHWGHKDCYDFWYSSNGLLGHR</sequence>
<accession>A0AAN6DSH3</accession>
<evidence type="ECO:0000313" key="2">
    <source>
        <dbReference type="EMBL" id="KAI1611263.1"/>
    </source>
</evidence>
<evidence type="ECO:0000313" key="3">
    <source>
        <dbReference type="Proteomes" id="UP001203852"/>
    </source>
</evidence>
<name>A0AAN6DSH3_9EURO</name>
<dbReference type="PANTHER" id="PTHR42084:SF1">
    <property type="entry name" value="SERINE_THREONINE-PROTEIN KINASE PPK6"/>
    <property type="match status" value="1"/>
</dbReference>
<feature type="compositionally biased region" description="Acidic residues" evidence="1">
    <location>
        <begin position="214"/>
        <end position="223"/>
    </location>
</feature>
<feature type="compositionally biased region" description="Low complexity" evidence="1">
    <location>
        <begin position="248"/>
        <end position="257"/>
    </location>
</feature>
<comment type="caution">
    <text evidence="2">The sequence shown here is derived from an EMBL/GenBank/DDBJ whole genome shotgun (WGS) entry which is preliminary data.</text>
</comment>